<dbReference type="Pfam" id="PF03441">
    <property type="entry name" value="FAD_binding_7"/>
    <property type="match status" value="1"/>
</dbReference>
<dbReference type="Pfam" id="PF00875">
    <property type="entry name" value="DNA_photolyase"/>
    <property type="match status" value="1"/>
</dbReference>
<feature type="domain" description="Photolyase/cryptochrome alpha/beta" evidence="5">
    <location>
        <begin position="1"/>
        <end position="127"/>
    </location>
</feature>
<comment type="cofactor">
    <cofactor evidence="1">
        <name>(6R)-5,10-methylene-5,6,7,8-tetrahydrofolate</name>
        <dbReference type="ChEBI" id="CHEBI:15636"/>
    </cofactor>
</comment>
<dbReference type="Gene3D" id="1.10.579.10">
    <property type="entry name" value="DNA Cyclobutane Dipyrimidine Photolyase, subunit A, domain 3"/>
    <property type="match status" value="1"/>
</dbReference>
<feature type="binding site" evidence="4">
    <location>
        <begin position="199"/>
        <end position="203"/>
    </location>
    <ligand>
        <name>FAD</name>
        <dbReference type="ChEBI" id="CHEBI:57692"/>
    </ligand>
</feature>
<dbReference type="RefSeq" id="WP_128486544.1">
    <property type="nucleotide sequence ID" value="NZ_JBHLXB010000026.1"/>
</dbReference>
<dbReference type="EMBL" id="SBLC01000002">
    <property type="protein sequence ID" value="RWY44745.1"/>
    <property type="molecule type" value="Genomic_DNA"/>
</dbReference>
<dbReference type="GO" id="GO:0071949">
    <property type="term" value="F:FAD binding"/>
    <property type="evidence" value="ECO:0007669"/>
    <property type="project" value="TreeGrafter"/>
</dbReference>
<evidence type="ECO:0000313" key="7">
    <source>
        <dbReference type="Proteomes" id="UP000287168"/>
    </source>
</evidence>
<evidence type="ECO:0000256" key="4">
    <source>
        <dbReference type="PIRSR" id="PIRSR602081-1"/>
    </source>
</evidence>
<dbReference type="SUPFAM" id="SSF52425">
    <property type="entry name" value="Cryptochrome/photolyase, N-terminal domain"/>
    <property type="match status" value="1"/>
</dbReference>
<evidence type="ECO:0000256" key="3">
    <source>
        <dbReference type="ARBA" id="ARBA00022827"/>
    </source>
</evidence>
<dbReference type="InterPro" id="IPR036134">
    <property type="entry name" value="Crypto/Photolyase_FAD-like_sf"/>
</dbReference>
<dbReference type="PANTHER" id="PTHR11455">
    <property type="entry name" value="CRYPTOCHROME"/>
    <property type="match status" value="1"/>
</dbReference>
<evidence type="ECO:0000256" key="2">
    <source>
        <dbReference type="ARBA" id="ARBA00022630"/>
    </source>
</evidence>
<evidence type="ECO:0000259" key="5">
    <source>
        <dbReference type="PROSITE" id="PS51645"/>
    </source>
</evidence>
<comment type="caution">
    <text evidence="6">The sequence shown here is derived from an EMBL/GenBank/DDBJ whole genome shotgun (WGS) entry which is preliminary data.</text>
</comment>
<reference evidence="6 7" key="1">
    <citation type="journal article" date="2015" name="Int. J. Syst. Evol. Microbiol.">
        <title>Gemmobacter intermedius sp. nov., isolated from a white stork (Ciconia ciconia).</title>
        <authorList>
            <person name="Kampfer P."/>
            <person name="Jerzak L."/>
            <person name="Wilharm G."/>
            <person name="Golke J."/>
            <person name="Busse H.J."/>
            <person name="Glaeser S.P."/>
        </authorList>
    </citation>
    <scope>NUCLEOTIDE SEQUENCE [LARGE SCALE GENOMIC DNA]</scope>
    <source>
        <strain evidence="6 7">119/4</strain>
    </source>
</reference>
<comment type="cofactor">
    <cofactor evidence="4">
        <name>FAD</name>
        <dbReference type="ChEBI" id="CHEBI:57692"/>
    </cofactor>
    <text evidence="4">Binds 1 FAD per subunit.</text>
</comment>
<dbReference type="InterPro" id="IPR005101">
    <property type="entry name" value="Cryptochr/Photolyase_FAD-bd"/>
</dbReference>
<dbReference type="InterPro" id="IPR014729">
    <property type="entry name" value="Rossmann-like_a/b/a_fold"/>
</dbReference>
<dbReference type="InterPro" id="IPR002081">
    <property type="entry name" value="Cryptochrome/DNA_photolyase_1"/>
</dbReference>
<keyword evidence="6" id="KW-0456">Lyase</keyword>
<keyword evidence="3 4" id="KW-0274">FAD</keyword>
<evidence type="ECO:0000256" key="1">
    <source>
        <dbReference type="ARBA" id="ARBA00001932"/>
    </source>
</evidence>
<dbReference type="InterPro" id="IPR036155">
    <property type="entry name" value="Crypto/Photolyase_N_sf"/>
</dbReference>
<dbReference type="AlphaFoldDB" id="A0A3S3YRN7"/>
<keyword evidence="2 4" id="KW-0285">Flavoprotein</keyword>
<sequence length="437" mass="47111">MDVLVWFRSDLRVNDHPALSRAAALGAVLPVFVADPQDWAGPEAAGRHWAFVSAALAELGEDLNRLGAPLSLRQGAAAEVLPRLCRARGIRHIVSHRRAWTAPRDAELRRVLEAEGITWEEISEETPGLAPPERLTAVEGAVAGLIPPARSLGLKDDPCPCAQGGGRRAGLQLLDSFVSGRGVNAPVGSLSPLAGERSSLRLSAYLTWGLLSQAEVRAALPGSLPPEVAKTVLARLNARRRAAGLEGAVQKAAPLSPALAAFAEGRSGLPFADALMRYLRATGWVNAHARSLLASVALHHLGGDFRASGQMLARLLTDYDPAIFWFQLQKVAAARPVDPLRAGETFDPEGRFLRRWCPELNAVPGAYLHRPWRWSGAGSVLGRRYPEPLADPQRALRAAAALHRAKRWEEADFAVIEDPRPFLFAPPAPNAQLTLDL</sequence>
<dbReference type="GO" id="GO:0009416">
    <property type="term" value="P:response to light stimulus"/>
    <property type="evidence" value="ECO:0007669"/>
    <property type="project" value="TreeGrafter"/>
</dbReference>
<dbReference type="Proteomes" id="UP000287168">
    <property type="component" value="Unassembled WGS sequence"/>
</dbReference>
<feature type="binding site" evidence="4">
    <location>
        <begin position="318"/>
        <end position="320"/>
    </location>
    <ligand>
        <name>FAD</name>
        <dbReference type="ChEBI" id="CHEBI:57692"/>
    </ligand>
</feature>
<dbReference type="GO" id="GO:0003677">
    <property type="term" value="F:DNA binding"/>
    <property type="evidence" value="ECO:0007669"/>
    <property type="project" value="TreeGrafter"/>
</dbReference>
<keyword evidence="7" id="KW-1185">Reference proteome</keyword>
<dbReference type="InterPro" id="IPR006050">
    <property type="entry name" value="DNA_photolyase_N"/>
</dbReference>
<evidence type="ECO:0000313" key="6">
    <source>
        <dbReference type="EMBL" id="RWY44745.1"/>
    </source>
</evidence>
<dbReference type="PANTHER" id="PTHR11455:SF18">
    <property type="entry name" value="SI:CH1073-390K14.1"/>
    <property type="match status" value="1"/>
</dbReference>
<dbReference type="GO" id="GO:0003904">
    <property type="term" value="F:deoxyribodipyrimidine photo-lyase activity"/>
    <property type="evidence" value="ECO:0007669"/>
    <property type="project" value="TreeGrafter"/>
</dbReference>
<name>A0A3S3YRN7_9RHOB</name>
<proteinExistence type="predicted"/>
<dbReference type="OrthoDB" id="9772484at2"/>
<dbReference type="SUPFAM" id="SSF48173">
    <property type="entry name" value="Cryptochrome/photolyase FAD-binding domain"/>
    <property type="match status" value="1"/>
</dbReference>
<dbReference type="PROSITE" id="PS51645">
    <property type="entry name" value="PHR_CRY_ALPHA_BETA"/>
    <property type="match status" value="1"/>
</dbReference>
<protein>
    <submittedName>
        <fullName evidence="6">Deoxyribodipyrimidine photolyase</fullName>
    </submittedName>
</protein>
<organism evidence="6 7">
    <name type="scientific">Falsigemmobacter intermedius</name>
    <dbReference type="NCBI Taxonomy" id="1553448"/>
    <lineage>
        <taxon>Bacteria</taxon>
        <taxon>Pseudomonadati</taxon>
        <taxon>Pseudomonadota</taxon>
        <taxon>Alphaproteobacteria</taxon>
        <taxon>Rhodobacterales</taxon>
        <taxon>Paracoccaceae</taxon>
        <taxon>Falsigemmobacter</taxon>
    </lineage>
</organism>
<gene>
    <name evidence="6" type="ORF">EP867_02110</name>
</gene>
<dbReference type="Gene3D" id="3.40.50.620">
    <property type="entry name" value="HUPs"/>
    <property type="match status" value="1"/>
</dbReference>
<accession>A0A3S3YRN7</accession>